<dbReference type="CDD" id="cd06557">
    <property type="entry name" value="KPHMT-like"/>
    <property type="match status" value="1"/>
</dbReference>
<comment type="similarity">
    <text evidence="2 8">Belongs to the PanB family.</text>
</comment>
<dbReference type="EC" id="2.1.2.11" evidence="8"/>
<dbReference type="NCBIfam" id="TIGR00222">
    <property type="entry name" value="panB"/>
    <property type="match status" value="1"/>
</dbReference>
<dbReference type="InterPro" id="IPR040442">
    <property type="entry name" value="Pyrv_kinase-like_dom_sf"/>
</dbReference>
<dbReference type="Pfam" id="PF02548">
    <property type="entry name" value="Pantoate_transf"/>
    <property type="match status" value="1"/>
</dbReference>
<dbReference type="SUPFAM" id="SSF51621">
    <property type="entry name" value="Phosphoenolpyruvate/pyruvate domain"/>
    <property type="match status" value="1"/>
</dbReference>
<dbReference type="GO" id="GO:0005737">
    <property type="term" value="C:cytoplasm"/>
    <property type="evidence" value="ECO:0007669"/>
    <property type="project" value="UniProtKB-SubCell"/>
</dbReference>
<dbReference type="GO" id="GO:0008168">
    <property type="term" value="F:methyltransferase activity"/>
    <property type="evidence" value="ECO:0007669"/>
    <property type="project" value="UniProtKB-KW"/>
</dbReference>
<evidence type="ECO:0000256" key="3">
    <source>
        <dbReference type="ARBA" id="ARBA00011424"/>
    </source>
</evidence>
<evidence type="ECO:0000256" key="5">
    <source>
        <dbReference type="ARBA" id="ARBA00022679"/>
    </source>
</evidence>
<dbReference type="GO" id="GO:0032259">
    <property type="term" value="P:methylation"/>
    <property type="evidence" value="ECO:0007669"/>
    <property type="project" value="UniProtKB-KW"/>
</dbReference>
<feature type="binding site" evidence="8 10">
    <location>
        <begin position="45"/>
        <end position="46"/>
    </location>
    <ligand>
        <name>3-methyl-2-oxobutanoate</name>
        <dbReference type="ChEBI" id="CHEBI:11851"/>
    </ligand>
</feature>
<dbReference type="FunCoup" id="A0A1B4XF08">
    <property type="interactions" value="466"/>
</dbReference>
<evidence type="ECO:0000256" key="2">
    <source>
        <dbReference type="ARBA" id="ARBA00008676"/>
    </source>
</evidence>
<evidence type="ECO:0000256" key="7">
    <source>
        <dbReference type="ARBA" id="ARBA00056497"/>
    </source>
</evidence>
<dbReference type="NCBIfam" id="NF001452">
    <property type="entry name" value="PRK00311.1"/>
    <property type="match status" value="1"/>
</dbReference>
<dbReference type="InterPro" id="IPR015813">
    <property type="entry name" value="Pyrv/PenolPyrv_kinase-like_dom"/>
</dbReference>
<name>A0A1B4XF08_9GAMM</name>
<feature type="binding site" evidence="8 11">
    <location>
        <position position="116"/>
    </location>
    <ligand>
        <name>Mg(2+)</name>
        <dbReference type="ChEBI" id="CHEBI:18420"/>
    </ligand>
</feature>
<comment type="function">
    <text evidence="7 8">Catalyzes the reversible reaction in which hydroxymethyl group from 5,10-methylenetetrahydrofolate is transferred onto alpha-ketoisovalerate to form ketopantoate.</text>
</comment>
<evidence type="ECO:0000256" key="4">
    <source>
        <dbReference type="ARBA" id="ARBA00022655"/>
    </source>
</evidence>
<evidence type="ECO:0000256" key="8">
    <source>
        <dbReference type="HAMAP-Rule" id="MF_00156"/>
    </source>
</evidence>
<keyword evidence="13" id="KW-1185">Reference proteome</keyword>
<reference evidence="12 13" key="1">
    <citation type="submission" date="2015-05" db="EMBL/GenBank/DDBJ databases">
        <title>Complete genome sequence of a sulfur-oxidizing gammaproteobacterium strain HA5.</title>
        <authorList>
            <person name="Miura A."/>
            <person name="Kojima H."/>
            <person name="Fukui M."/>
        </authorList>
    </citation>
    <scope>NUCLEOTIDE SEQUENCE [LARGE SCALE GENOMIC DNA]</scope>
    <source>
        <strain evidence="12 13">HA5</strain>
    </source>
</reference>
<dbReference type="HAMAP" id="MF_00156">
    <property type="entry name" value="PanB"/>
    <property type="match status" value="1"/>
</dbReference>
<dbReference type="PANTHER" id="PTHR20881">
    <property type="entry name" value="3-METHYL-2-OXOBUTANOATE HYDROXYMETHYLTRANSFERASE"/>
    <property type="match status" value="1"/>
</dbReference>
<evidence type="ECO:0000313" key="12">
    <source>
        <dbReference type="EMBL" id="BAV33384.1"/>
    </source>
</evidence>
<dbReference type="GO" id="GO:0000287">
    <property type="term" value="F:magnesium ion binding"/>
    <property type="evidence" value="ECO:0007669"/>
    <property type="project" value="TreeGrafter"/>
</dbReference>
<evidence type="ECO:0000256" key="9">
    <source>
        <dbReference type="PIRSR" id="PIRSR000388-1"/>
    </source>
</evidence>
<dbReference type="InParanoid" id="A0A1B4XF08"/>
<keyword evidence="4 8" id="KW-0566">Pantothenate biosynthesis</keyword>
<accession>A0A1B4XF08</accession>
<keyword evidence="8 11" id="KW-0460">Magnesium</keyword>
<evidence type="ECO:0000256" key="11">
    <source>
        <dbReference type="PIRSR" id="PIRSR000388-3"/>
    </source>
</evidence>
<gene>
    <name evidence="8" type="primary">panB</name>
    <name evidence="12" type="ORF">SCL_1070</name>
</gene>
<dbReference type="UniPathway" id="UPA00028">
    <property type="reaction ID" value="UER00003"/>
</dbReference>
<evidence type="ECO:0000256" key="1">
    <source>
        <dbReference type="ARBA" id="ARBA00005033"/>
    </source>
</evidence>
<dbReference type="EMBL" id="AP014879">
    <property type="protein sequence ID" value="BAV33384.1"/>
    <property type="molecule type" value="Genomic_DNA"/>
</dbReference>
<evidence type="ECO:0000256" key="6">
    <source>
        <dbReference type="ARBA" id="ARBA00022723"/>
    </source>
</evidence>
<dbReference type="InterPro" id="IPR003700">
    <property type="entry name" value="Pantoate_hydroxy_MeTrfase"/>
</dbReference>
<keyword evidence="5 8" id="KW-0808">Transferase</keyword>
<comment type="subunit">
    <text evidence="3 8">Homodecamer; pentamer of dimers.</text>
</comment>
<feature type="binding site" evidence="8 11">
    <location>
        <position position="84"/>
    </location>
    <ligand>
        <name>Mg(2+)</name>
        <dbReference type="ChEBI" id="CHEBI:18420"/>
    </ligand>
</feature>
<keyword evidence="6 8" id="KW-0479">Metal-binding</keyword>
<evidence type="ECO:0000313" key="13">
    <source>
        <dbReference type="Proteomes" id="UP000243180"/>
    </source>
</evidence>
<protein>
    <recommendedName>
        <fullName evidence="8">3-methyl-2-oxobutanoate hydroxymethyltransferase</fullName>
        <ecNumber evidence="8">2.1.2.11</ecNumber>
    </recommendedName>
    <alternativeName>
        <fullName evidence="8">Ketopantoate hydroxymethyltransferase</fullName>
        <shortName evidence="8">KPHMT</shortName>
    </alternativeName>
</protein>
<sequence>MKPVTLATTREMKRRGEKITCLTAYDYSFASLLDTAGIDMIMVGDSLGMVMQGHDSTLPVSVADMVYHARCVARGTKRALIIVDLPFMSYQQSPAHAFASAGRLMQKGGAQVVKLEGGEPMAETVRFLVERGIPVCAHLGLTPQSVHQLGGYRVQGREATAAERIRHDARVLQEAGASLLVLEAVPSELAKTITSDLEIPTIGIGAGPDCDGQVLVLQDMLGIYPRPSPKFSKNFMQGAASVEAAVKSYIEAVKSGTFPGPEHSFHSA</sequence>
<dbReference type="AlphaFoldDB" id="A0A1B4XF08"/>
<dbReference type="FunFam" id="3.20.20.60:FF:000003">
    <property type="entry name" value="3-methyl-2-oxobutanoate hydroxymethyltransferase"/>
    <property type="match status" value="1"/>
</dbReference>
<comment type="cofactor">
    <cofactor evidence="8 11">
        <name>Mg(2+)</name>
        <dbReference type="ChEBI" id="CHEBI:18420"/>
    </cofactor>
    <text evidence="8 11">Binds 1 Mg(2+) ion per subunit.</text>
</comment>
<dbReference type="PANTHER" id="PTHR20881:SF0">
    <property type="entry name" value="3-METHYL-2-OXOBUTANOATE HYDROXYMETHYLTRANSFERASE"/>
    <property type="match status" value="1"/>
</dbReference>
<dbReference type="GO" id="GO:0003864">
    <property type="term" value="F:3-methyl-2-oxobutanoate hydroxymethyltransferase activity"/>
    <property type="evidence" value="ECO:0007669"/>
    <property type="project" value="UniProtKB-UniRule"/>
</dbReference>
<organism evidence="12 13">
    <name type="scientific">Sulfuricaulis limicola</name>
    <dbReference type="NCBI Taxonomy" id="1620215"/>
    <lineage>
        <taxon>Bacteria</taxon>
        <taxon>Pseudomonadati</taxon>
        <taxon>Pseudomonadota</taxon>
        <taxon>Gammaproteobacteria</taxon>
        <taxon>Acidiferrobacterales</taxon>
        <taxon>Acidiferrobacteraceae</taxon>
        <taxon>Sulfuricaulis</taxon>
    </lineage>
</organism>
<feature type="binding site" evidence="8 10">
    <location>
        <position position="84"/>
    </location>
    <ligand>
        <name>3-methyl-2-oxobutanoate</name>
        <dbReference type="ChEBI" id="CHEBI:11851"/>
    </ligand>
</feature>
<proteinExistence type="inferred from homology"/>
<feature type="binding site" evidence="8 11">
    <location>
        <position position="45"/>
    </location>
    <ligand>
        <name>Mg(2+)</name>
        <dbReference type="ChEBI" id="CHEBI:18420"/>
    </ligand>
</feature>
<comment type="catalytic activity">
    <reaction evidence="8">
        <text>(6R)-5,10-methylene-5,6,7,8-tetrahydrofolate + 3-methyl-2-oxobutanoate + H2O = 2-dehydropantoate + (6S)-5,6,7,8-tetrahydrofolate</text>
        <dbReference type="Rhea" id="RHEA:11824"/>
        <dbReference type="ChEBI" id="CHEBI:11561"/>
        <dbReference type="ChEBI" id="CHEBI:11851"/>
        <dbReference type="ChEBI" id="CHEBI:15377"/>
        <dbReference type="ChEBI" id="CHEBI:15636"/>
        <dbReference type="ChEBI" id="CHEBI:57453"/>
        <dbReference type="EC" id="2.1.2.11"/>
    </reaction>
</comment>
<evidence type="ECO:0000256" key="10">
    <source>
        <dbReference type="PIRSR" id="PIRSR000388-2"/>
    </source>
</evidence>
<dbReference type="Gene3D" id="3.20.20.60">
    <property type="entry name" value="Phosphoenolpyruvate-binding domains"/>
    <property type="match status" value="1"/>
</dbReference>
<comment type="pathway">
    <text evidence="1 8">Cofactor biosynthesis; (R)-pantothenate biosynthesis; (R)-pantoate from 3-methyl-2-oxobutanoate: step 1/2.</text>
</comment>
<feature type="active site" description="Proton acceptor" evidence="8 9">
    <location>
        <position position="183"/>
    </location>
</feature>
<dbReference type="PIRSF" id="PIRSF000388">
    <property type="entry name" value="Pantoate_hydroxy_MeTrfase"/>
    <property type="match status" value="1"/>
</dbReference>
<dbReference type="GO" id="GO:0015940">
    <property type="term" value="P:pantothenate biosynthetic process"/>
    <property type="evidence" value="ECO:0007669"/>
    <property type="project" value="UniProtKB-UniRule"/>
</dbReference>
<comment type="subcellular location">
    <subcellularLocation>
        <location evidence="8">Cytoplasm</location>
    </subcellularLocation>
</comment>
<keyword evidence="12" id="KW-0489">Methyltransferase</keyword>
<dbReference type="Proteomes" id="UP000243180">
    <property type="component" value="Chromosome"/>
</dbReference>
<dbReference type="KEGG" id="slim:SCL_1070"/>
<dbReference type="RefSeq" id="WP_197702721.1">
    <property type="nucleotide sequence ID" value="NZ_AP014879.1"/>
</dbReference>
<feature type="binding site" evidence="8 10">
    <location>
        <position position="114"/>
    </location>
    <ligand>
        <name>3-methyl-2-oxobutanoate</name>
        <dbReference type="ChEBI" id="CHEBI:11851"/>
    </ligand>
</feature>
<keyword evidence="8" id="KW-0963">Cytoplasm</keyword>